<sequence length="155" mass="18070">MISGGTMVLKDHFRQMIAENKMRISMSELARVTGVSTSQLRYWERKGYIHSRQDDKNKNHYFSLLTMFSVFTIKYFLDQGYTLAVAVEKEQRRKQLGQIFQRFIADRITNIKQLSTDKGEVDLGPLADDPTKEVYAVVDHQGTRLYCRPITKRVD</sequence>
<protein>
    <submittedName>
        <fullName evidence="2">MerR family transcriptional regulator</fullName>
    </submittedName>
</protein>
<comment type="caution">
    <text evidence="2">The sequence shown here is derived from an EMBL/GenBank/DDBJ whole genome shotgun (WGS) entry which is preliminary data.</text>
</comment>
<dbReference type="InterPro" id="IPR000551">
    <property type="entry name" value="MerR-type_HTH_dom"/>
</dbReference>
<dbReference type="PROSITE" id="PS50937">
    <property type="entry name" value="HTH_MERR_2"/>
    <property type="match status" value="1"/>
</dbReference>
<evidence type="ECO:0000259" key="1">
    <source>
        <dbReference type="PROSITE" id="PS50937"/>
    </source>
</evidence>
<name>A0ABT7VKU1_9LACO</name>
<dbReference type="SUPFAM" id="SSF46955">
    <property type="entry name" value="Putative DNA-binding domain"/>
    <property type="match status" value="1"/>
</dbReference>
<gene>
    <name evidence="2" type="ORF">QUW46_01995</name>
</gene>
<accession>A0ABT7VKU1</accession>
<reference evidence="2" key="1">
    <citation type="submission" date="2023-06" db="EMBL/GenBank/DDBJ databases">
        <title>Identification and characterization of horizontal gene transfer across gut microbiota members of farm animals based on homology search.</title>
        <authorList>
            <person name="Schwarzerova J."/>
            <person name="Nykrynova M."/>
            <person name="Jureckova K."/>
            <person name="Cejkova D."/>
            <person name="Rychlik I."/>
        </authorList>
    </citation>
    <scope>NUCLEOTIDE SEQUENCE</scope>
    <source>
        <strain evidence="2">105_WCHN</strain>
    </source>
</reference>
<dbReference type="Proteomes" id="UP001529423">
    <property type="component" value="Unassembled WGS sequence"/>
</dbReference>
<dbReference type="Pfam" id="PF13411">
    <property type="entry name" value="MerR_1"/>
    <property type="match status" value="1"/>
</dbReference>
<proteinExistence type="predicted"/>
<evidence type="ECO:0000313" key="3">
    <source>
        <dbReference type="Proteomes" id="UP001529423"/>
    </source>
</evidence>
<dbReference type="EMBL" id="JAUDEO010000007">
    <property type="protein sequence ID" value="MDM8333357.1"/>
    <property type="molecule type" value="Genomic_DNA"/>
</dbReference>
<dbReference type="InterPro" id="IPR009061">
    <property type="entry name" value="DNA-bd_dom_put_sf"/>
</dbReference>
<feature type="domain" description="HTH merR-type" evidence="1">
    <location>
        <begin position="23"/>
        <end position="47"/>
    </location>
</feature>
<organism evidence="2 3">
    <name type="scientific">Limosilactobacillus panis</name>
    <dbReference type="NCBI Taxonomy" id="47493"/>
    <lineage>
        <taxon>Bacteria</taxon>
        <taxon>Bacillati</taxon>
        <taxon>Bacillota</taxon>
        <taxon>Bacilli</taxon>
        <taxon>Lactobacillales</taxon>
        <taxon>Lactobacillaceae</taxon>
        <taxon>Limosilactobacillus</taxon>
    </lineage>
</organism>
<keyword evidence="3" id="KW-1185">Reference proteome</keyword>
<evidence type="ECO:0000313" key="2">
    <source>
        <dbReference type="EMBL" id="MDM8333357.1"/>
    </source>
</evidence>
<dbReference type="CDD" id="cd01105">
    <property type="entry name" value="HTH_GlnR-like"/>
    <property type="match status" value="1"/>
</dbReference>
<dbReference type="Gene3D" id="1.10.1660.10">
    <property type="match status" value="1"/>
</dbReference>
<reference evidence="2" key="2">
    <citation type="submission" date="2023-06" db="EMBL/GenBank/DDBJ databases">
        <authorList>
            <person name="Zeman M."/>
            <person name="Kubasova T."/>
            <person name="Jahodarova E."/>
            <person name="Nykrynova M."/>
            <person name="Rychlik I."/>
        </authorList>
    </citation>
    <scope>NUCLEOTIDE SEQUENCE</scope>
    <source>
        <strain evidence="2">105_WCHN</strain>
    </source>
</reference>